<dbReference type="Proteomes" id="UP000257144">
    <property type="component" value="Unassembled WGS sequence"/>
</dbReference>
<name>A0A3D8GQY3_9BACI</name>
<proteinExistence type="predicted"/>
<sequence>MAVSFFAENRILREMLNENRGWKDYDFHEPSLSPLLGGILYAYAELGIPGLGRFVSKLAREGNRLRLY</sequence>
<accession>A0A3D8GQY3</accession>
<keyword evidence="2" id="KW-1185">Reference proteome</keyword>
<protein>
    <submittedName>
        <fullName evidence="1">Uncharacterized protein</fullName>
    </submittedName>
</protein>
<dbReference type="EMBL" id="QNQT01000003">
    <property type="protein sequence ID" value="RDU36904.1"/>
    <property type="molecule type" value="Genomic_DNA"/>
</dbReference>
<evidence type="ECO:0000313" key="1">
    <source>
        <dbReference type="EMBL" id="RDU36904.1"/>
    </source>
</evidence>
<evidence type="ECO:0000313" key="2">
    <source>
        <dbReference type="Proteomes" id="UP000257144"/>
    </source>
</evidence>
<dbReference type="AlphaFoldDB" id="A0A3D8GQY3"/>
<gene>
    <name evidence="1" type="ORF">DRW41_09375</name>
</gene>
<comment type="caution">
    <text evidence="1">The sequence shown here is derived from an EMBL/GenBank/DDBJ whole genome shotgun (WGS) entry which is preliminary data.</text>
</comment>
<organism evidence="1 2">
    <name type="scientific">Neobacillus piezotolerans</name>
    <dbReference type="NCBI Taxonomy" id="2259171"/>
    <lineage>
        <taxon>Bacteria</taxon>
        <taxon>Bacillati</taxon>
        <taxon>Bacillota</taxon>
        <taxon>Bacilli</taxon>
        <taxon>Bacillales</taxon>
        <taxon>Bacillaceae</taxon>
        <taxon>Neobacillus</taxon>
    </lineage>
</organism>
<reference evidence="1 2" key="1">
    <citation type="submission" date="2018-07" db="EMBL/GenBank/DDBJ databases">
        <title>Bacillus sp. YLB-04 draft genome sequence.</title>
        <authorList>
            <person name="Yu L."/>
            <person name="Tang X."/>
        </authorList>
    </citation>
    <scope>NUCLEOTIDE SEQUENCE [LARGE SCALE GENOMIC DNA]</scope>
    <source>
        <strain evidence="1 2">YLB-04</strain>
    </source>
</reference>